<dbReference type="GO" id="GO:0035613">
    <property type="term" value="F:RNA stem-loop binding"/>
    <property type="evidence" value="ECO:0007669"/>
    <property type="project" value="TreeGrafter"/>
</dbReference>
<proteinExistence type="predicted"/>
<dbReference type="PANTHER" id="PTHR41694:SF3">
    <property type="entry name" value="RNA-DIRECTED DNA POLYMERASE-RELATED"/>
    <property type="match status" value="1"/>
</dbReference>
<dbReference type="EMBL" id="VYZI01001481">
    <property type="protein sequence ID" value="NWR81299.1"/>
    <property type="molecule type" value="Genomic_DNA"/>
</dbReference>
<gene>
    <name evidence="8" type="primary">Ervk19_2</name>
    <name evidence="8" type="ORF">CENUNI_R14911</name>
</gene>
<name>A0A7K5ACJ5_9AVES</name>
<keyword evidence="6" id="KW-0695">RNA-directed DNA polymerase</keyword>
<evidence type="ECO:0000259" key="7">
    <source>
        <dbReference type="PROSITE" id="PS50994"/>
    </source>
</evidence>
<keyword evidence="1" id="KW-0808">Transferase</keyword>
<keyword evidence="4" id="KW-0255">Endonuclease</keyword>
<dbReference type="InterPro" id="IPR012337">
    <property type="entry name" value="RNaseH-like_sf"/>
</dbReference>
<dbReference type="PROSITE" id="PS50994">
    <property type="entry name" value="INTEGRASE"/>
    <property type="match status" value="1"/>
</dbReference>
<dbReference type="OrthoDB" id="9359997at2759"/>
<dbReference type="PANTHER" id="PTHR41694">
    <property type="entry name" value="ENDOGENOUS RETROVIRUS GROUP K MEMBER POL PROTEIN"/>
    <property type="match status" value="1"/>
</dbReference>
<organism evidence="8 9">
    <name type="scientific">Centropus unirufus</name>
    <dbReference type="NCBI Taxonomy" id="1118519"/>
    <lineage>
        <taxon>Eukaryota</taxon>
        <taxon>Metazoa</taxon>
        <taxon>Chordata</taxon>
        <taxon>Craniata</taxon>
        <taxon>Vertebrata</taxon>
        <taxon>Euteleostomi</taxon>
        <taxon>Archelosauria</taxon>
        <taxon>Archosauria</taxon>
        <taxon>Dinosauria</taxon>
        <taxon>Saurischia</taxon>
        <taxon>Theropoda</taxon>
        <taxon>Coelurosauria</taxon>
        <taxon>Aves</taxon>
        <taxon>Neognathae</taxon>
        <taxon>Neoaves</taxon>
        <taxon>Otidimorphae</taxon>
        <taxon>Cuculiformes</taxon>
        <taxon>Centropidae</taxon>
        <taxon>Centropus</taxon>
    </lineage>
</organism>
<evidence type="ECO:0000256" key="2">
    <source>
        <dbReference type="ARBA" id="ARBA00022695"/>
    </source>
</evidence>
<accession>A0A7K5ACJ5</accession>
<evidence type="ECO:0000256" key="4">
    <source>
        <dbReference type="ARBA" id="ARBA00022759"/>
    </source>
</evidence>
<sequence>RHVMKHLYACFAVMGVPLTIKTDNGPAYISRAFQQFCHLWGVTHVTSIPHSPTGQAIVERAHQT</sequence>
<dbReference type="SUPFAM" id="SSF53098">
    <property type="entry name" value="Ribonuclease H-like"/>
    <property type="match status" value="1"/>
</dbReference>
<evidence type="ECO:0000256" key="5">
    <source>
        <dbReference type="ARBA" id="ARBA00022801"/>
    </source>
</evidence>
<reference evidence="8 9" key="1">
    <citation type="submission" date="2019-09" db="EMBL/GenBank/DDBJ databases">
        <title>Bird 10,000 Genomes (B10K) Project - Family phase.</title>
        <authorList>
            <person name="Zhang G."/>
        </authorList>
    </citation>
    <scope>NUCLEOTIDE SEQUENCE [LARGE SCALE GENOMIC DNA]</scope>
    <source>
        <strain evidence="8">B10K-DU-017-25</strain>
        <tissue evidence="8">Mixed tissue sample</tissue>
    </source>
</reference>
<dbReference type="Pfam" id="PF00665">
    <property type="entry name" value="rve"/>
    <property type="match status" value="1"/>
</dbReference>
<dbReference type="Proteomes" id="UP000517892">
    <property type="component" value="Unassembled WGS sequence"/>
</dbReference>
<evidence type="ECO:0000256" key="3">
    <source>
        <dbReference type="ARBA" id="ARBA00022722"/>
    </source>
</evidence>
<dbReference type="AlphaFoldDB" id="A0A7K5ACJ5"/>
<evidence type="ECO:0000313" key="8">
    <source>
        <dbReference type="EMBL" id="NWR81299.1"/>
    </source>
</evidence>
<dbReference type="GO" id="GO:0016787">
    <property type="term" value="F:hydrolase activity"/>
    <property type="evidence" value="ECO:0007669"/>
    <property type="project" value="UniProtKB-KW"/>
</dbReference>
<keyword evidence="9" id="KW-1185">Reference proteome</keyword>
<comment type="caution">
    <text evidence="8">The sequence shown here is derived from an EMBL/GenBank/DDBJ whole genome shotgun (WGS) entry which is preliminary data.</text>
</comment>
<evidence type="ECO:0000313" key="9">
    <source>
        <dbReference type="Proteomes" id="UP000517892"/>
    </source>
</evidence>
<keyword evidence="5" id="KW-0378">Hydrolase</keyword>
<feature type="non-terminal residue" evidence="8">
    <location>
        <position position="1"/>
    </location>
</feature>
<dbReference type="Gene3D" id="3.30.420.10">
    <property type="entry name" value="Ribonuclease H-like superfamily/Ribonuclease H"/>
    <property type="match status" value="1"/>
</dbReference>
<dbReference type="GO" id="GO:0004519">
    <property type="term" value="F:endonuclease activity"/>
    <property type="evidence" value="ECO:0007669"/>
    <property type="project" value="UniProtKB-KW"/>
</dbReference>
<protein>
    <submittedName>
        <fullName evidence="8">POK19 protein</fullName>
    </submittedName>
</protein>
<dbReference type="InterPro" id="IPR001584">
    <property type="entry name" value="Integrase_cat-core"/>
</dbReference>
<evidence type="ECO:0000256" key="1">
    <source>
        <dbReference type="ARBA" id="ARBA00022679"/>
    </source>
</evidence>
<keyword evidence="2" id="KW-0548">Nucleotidyltransferase</keyword>
<feature type="non-terminal residue" evidence="8">
    <location>
        <position position="64"/>
    </location>
</feature>
<dbReference type="InterPro" id="IPR036397">
    <property type="entry name" value="RNaseH_sf"/>
</dbReference>
<evidence type="ECO:0000256" key="6">
    <source>
        <dbReference type="ARBA" id="ARBA00022918"/>
    </source>
</evidence>
<feature type="domain" description="Integrase catalytic" evidence="7">
    <location>
        <begin position="1"/>
        <end position="64"/>
    </location>
</feature>
<keyword evidence="3" id="KW-0540">Nuclease</keyword>
<dbReference type="GO" id="GO:0003964">
    <property type="term" value="F:RNA-directed DNA polymerase activity"/>
    <property type="evidence" value="ECO:0007669"/>
    <property type="project" value="UniProtKB-KW"/>
</dbReference>
<dbReference type="GO" id="GO:0015074">
    <property type="term" value="P:DNA integration"/>
    <property type="evidence" value="ECO:0007669"/>
    <property type="project" value="InterPro"/>
</dbReference>